<feature type="region of interest" description="Disordered" evidence="1">
    <location>
        <begin position="273"/>
        <end position="341"/>
    </location>
</feature>
<reference evidence="2 3" key="1">
    <citation type="journal article" date="2020" name="Int. J. Syst. Evol. Microbiol.">
        <title>Novel acetic acid bacteria from cider fermentations: Acetobacter conturbans sp. nov. and Acetobacter fallax sp. nov.</title>
        <authorList>
            <person name="Sombolestani A.S."/>
            <person name="Cleenwerck I."/>
            <person name="Cnockaert M."/>
            <person name="Borremans W."/>
            <person name="Wieme A.D."/>
            <person name="De Vuyst L."/>
            <person name="Vandamme P."/>
        </authorList>
    </citation>
    <scope>NUCLEOTIDE SEQUENCE [LARGE SCALE GENOMIC DNA]</scope>
    <source>
        <strain evidence="2 3">LMG 1637</strain>
    </source>
</reference>
<proteinExistence type="predicted"/>
<feature type="compositionally biased region" description="Low complexity" evidence="1">
    <location>
        <begin position="319"/>
        <end position="331"/>
    </location>
</feature>
<dbReference type="RefSeq" id="WP_173575985.1">
    <property type="nucleotide sequence ID" value="NZ_WOSW01000002.1"/>
</dbReference>
<dbReference type="Proteomes" id="UP000615326">
    <property type="component" value="Unassembled WGS sequence"/>
</dbReference>
<comment type="caution">
    <text evidence="2">The sequence shown here is derived from an EMBL/GenBank/DDBJ whole genome shotgun (WGS) entry which is preliminary data.</text>
</comment>
<sequence>MTSTYWTGTTSKDFYDASNWSTDEVPSDFHDVDLEGSSTAPVEAIASTASSTPIPSLTIGDDATLDITAHDCSSSTTPVFEADAMQIFETGTLTVDTSSDVELGINEIGGTVNIINNGGNTHFTTTHLSGDGNLNLVNSTVGSDSAPLSIDSLMKVSLTKGSTLYTGSTEIGSSITFDSSKDELVLDAKQDAGQTLTTAFYGVSANTEFAVNGTEGVKAVSANYTENSDGTYTLSIGLDNNQTITLDDIHTASGFTPGSLTITTDKDGNYVVDNASSSGSGSCTPSGEHHHGCGDHTGSSSSDSNSCQPSGEHHHHDSSSSSSGGNSCTPSGDHHPDSANNGNICDHNGNVFPWAIQGDHCASGHSGTASTGGNGCAPSGTTPASSSDCNWWHSVSEAFTPSAFGHGSTTETAHAGACGAQNWQSFTSHGCTTVGIHDTTHSSGCVIPTHTSQPAICA</sequence>
<dbReference type="EMBL" id="WOSW01000002">
    <property type="protein sequence ID" value="NHO31373.1"/>
    <property type="molecule type" value="Genomic_DNA"/>
</dbReference>
<accession>A0ABX0K6D5</accession>
<organism evidence="2 3">
    <name type="scientific">Acetobacter fallax</name>
    <dbReference type="NCBI Taxonomy" id="1737473"/>
    <lineage>
        <taxon>Bacteria</taxon>
        <taxon>Pseudomonadati</taxon>
        <taxon>Pseudomonadota</taxon>
        <taxon>Alphaproteobacteria</taxon>
        <taxon>Acetobacterales</taxon>
        <taxon>Acetobacteraceae</taxon>
        <taxon>Acetobacter</taxon>
    </lineage>
</organism>
<keyword evidence="3" id="KW-1185">Reference proteome</keyword>
<protein>
    <submittedName>
        <fullName evidence="2">Uncharacterized protein</fullName>
    </submittedName>
</protein>
<gene>
    <name evidence="2" type="ORF">GOB84_02145</name>
</gene>
<name>A0ABX0K6D5_9PROT</name>
<evidence type="ECO:0000313" key="2">
    <source>
        <dbReference type="EMBL" id="NHO31373.1"/>
    </source>
</evidence>
<evidence type="ECO:0000256" key="1">
    <source>
        <dbReference type="SAM" id="MobiDB-lite"/>
    </source>
</evidence>
<feature type="compositionally biased region" description="Low complexity" evidence="1">
    <location>
        <begin position="296"/>
        <end position="310"/>
    </location>
</feature>
<evidence type="ECO:0000313" key="3">
    <source>
        <dbReference type="Proteomes" id="UP000615326"/>
    </source>
</evidence>